<sequence length="183" mass="20949">MLPKDPRDLVRIMKDEGVIKGLPIDIDAIASKLGITIEHDHSMSSSRIIGEISFNNETPIIRINPKQNDYEPRRRFTVAHEIGHYCLHSSETRMTFKDSKDSMSRTKSYTDKFEREANDFAAGLLMPVSYINETAKDLAKKYKQSTLGKRRLIDAIIWDMANEFNVSNVAMSYRLQKLGVIPK</sequence>
<protein>
    <recommendedName>
        <fullName evidence="1">IrrE N-terminal-like domain-containing protein</fullName>
    </recommendedName>
</protein>
<reference evidence="4" key="1">
    <citation type="submission" date="2019-02" db="EMBL/GenBank/DDBJ databases">
        <authorList>
            <person name="Gruber-Vodicka R. H."/>
            <person name="Seah K. B. B."/>
        </authorList>
    </citation>
    <scope>NUCLEOTIDE SEQUENCE</scope>
    <source>
        <strain evidence="3">BECK_BY1</strain>
        <strain evidence="4">BECK_BY2</strain>
        <strain evidence="2">BECK_BY3</strain>
    </source>
</reference>
<dbReference type="AlphaFoldDB" id="A0A451AN05"/>
<name>A0A451AN05_9GAMM</name>
<evidence type="ECO:0000313" key="2">
    <source>
        <dbReference type="EMBL" id="VFK58549.1"/>
    </source>
</evidence>
<dbReference type="PANTHER" id="PTHR43236">
    <property type="entry name" value="ANTITOXIN HIGA1"/>
    <property type="match status" value="1"/>
</dbReference>
<evidence type="ECO:0000313" key="4">
    <source>
        <dbReference type="EMBL" id="VFK67389.1"/>
    </source>
</evidence>
<gene>
    <name evidence="3" type="ORF">BECKTUN1418D_GA0071000_12752</name>
    <name evidence="4" type="ORF">BECKTUN1418E_GA0071001_11447</name>
    <name evidence="2" type="ORF">BECKTUN1418F_GA0071002_11467</name>
</gene>
<feature type="domain" description="IrrE N-terminal-like" evidence="1">
    <location>
        <begin position="52"/>
        <end position="175"/>
    </location>
</feature>
<accession>A0A451AN05</accession>
<dbReference type="EMBL" id="CAADFY010000146">
    <property type="protein sequence ID" value="VFK58549.1"/>
    <property type="molecule type" value="Genomic_DNA"/>
</dbReference>
<dbReference type="InterPro" id="IPR010359">
    <property type="entry name" value="IrrE_HExxH"/>
</dbReference>
<dbReference type="EMBL" id="CAADFX010000275">
    <property type="protein sequence ID" value="VFK64614.1"/>
    <property type="molecule type" value="Genomic_DNA"/>
</dbReference>
<evidence type="ECO:0000313" key="3">
    <source>
        <dbReference type="EMBL" id="VFK64614.1"/>
    </source>
</evidence>
<dbReference type="InterPro" id="IPR052345">
    <property type="entry name" value="Rad_response_metalloprotease"/>
</dbReference>
<organism evidence="4">
    <name type="scientific">Candidatus Kentrum sp. TUN</name>
    <dbReference type="NCBI Taxonomy" id="2126343"/>
    <lineage>
        <taxon>Bacteria</taxon>
        <taxon>Pseudomonadati</taxon>
        <taxon>Pseudomonadota</taxon>
        <taxon>Gammaproteobacteria</taxon>
        <taxon>Candidatus Kentrum</taxon>
    </lineage>
</organism>
<dbReference type="EMBL" id="CAADFV010000144">
    <property type="protein sequence ID" value="VFK67389.1"/>
    <property type="molecule type" value="Genomic_DNA"/>
</dbReference>
<dbReference type="PANTHER" id="PTHR43236:SF1">
    <property type="entry name" value="BLL7220 PROTEIN"/>
    <property type="match status" value="1"/>
</dbReference>
<dbReference type="Pfam" id="PF06114">
    <property type="entry name" value="Peptidase_M78"/>
    <property type="match status" value="1"/>
</dbReference>
<proteinExistence type="predicted"/>
<dbReference type="Gene3D" id="1.10.10.2910">
    <property type="match status" value="1"/>
</dbReference>
<evidence type="ECO:0000259" key="1">
    <source>
        <dbReference type="Pfam" id="PF06114"/>
    </source>
</evidence>